<sequence>MEAVSAAGERRDDVVGGADPAAVSFESFVAARGDALWRSAWLLTGDAGRAEDLVQTALAKAWPHWGRIDDPSGFEAYVRRALFTTHASWWRRRWRGERPTGELPEPAPSTGPDADLRHDLMAALGALPRGQRAVVVLRHVEDLSERETADVLGVSLGTVKSQLARALAALRRSPALTDPEEHA</sequence>
<keyword evidence="4" id="KW-0238">DNA-binding</keyword>
<protein>
    <submittedName>
        <fullName evidence="8">SigE family RNA polymerase sigma factor</fullName>
    </submittedName>
</protein>
<accession>A0ABP9P502</accession>
<feature type="domain" description="RNA polymerase sigma factor 70 region 4 type 2" evidence="7">
    <location>
        <begin position="118"/>
        <end position="170"/>
    </location>
</feature>
<evidence type="ECO:0000256" key="5">
    <source>
        <dbReference type="ARBA" id="ARBA00023163"/>
    </source>
</evidence>
<evidence type="ECO:0000256" key="4">
    <source>
        <dbReference type="ARBA" id="ARBA00023125"/>
    </source>
</evidence>
<keyword evidence="5" id="KW-0804">Transcription</keyword>
<dbReference type="CDD" id="cd06171">
    <property type="entry name" value="Sigma70_r4"/>
    <property type="match status" value="1"/>
</dbReference>
<dbReference type="Gene3D" id="1.10.1740.10">
    <property type="match status" value="1"/>
</dbReference>
<gene>
    <name evidence="8" type="ORF">GCM10023340_01270</name>
</gene>
<evidence type="ECO:0000313" key="9">
    <source>
        <dbReference type="Proteomes" id="UP001500221"/>
    </source>
</evidence>
<dbReference type="InterPro" id="IPR007627">
    <property type="entry name" value="RNA_pol_sigma70_r2"/>
</dbReference>
<dbReference type="Pfam" id="PF08281">
    <property type="entry name" value="Sigma70_r4_2"/>
    <property type="match status" value="1"/>
</dbReference>
<name>A0ABP9P502_9ACTN</name>
<reference evidence="9" key="1">
    <citation type="journal article" date="2019" name="Int. J. Syst. Evol. Microbiol.">
        <title>The Global Catalogue of Microorganisms (GCM) 10K type strain sequencing project: providing services to taxonomists for standard genome sequencing and annotation.</title>
        <authorList>
            <consortium name="The Broad Institute Genomics Platform"/>
            <consortium name="The Broad Institute Genome Sequencing Center for Infectious Disease"/>
            <person name="Wu L."/>
            <person name="Ma J."/>
        </authorList>
    </citation>
    <scope>NUCLEOTIDE SEQUENCE [LARGE SCALE GENOMIC DNA]</scope>
    <source>
        <strain evidence="9">JCM 18459</strain>
    </source>
</reference>
<dbReference type="InterPro" id="IPR013325">
    <property type="entry name" value="RNA_pol_sigma_r2"/>
</dbReference>
<dbReference type="InterPro" id="IPR036388">
    <property type="entry name" value="WH-like_DNA-bd_sf"/>
</dbReference>
<dbReference type="NCBIfam" id="TIGR02983">
    <property type="entry name" value="SigE-fam_strep"/>
    <property type="match status" value="1"/>
</dbReference>
<dbReference type="SUPFAM" id="SSF88946">
    <property type="entry name" value="Sigma2 domain of RNA polymerase sigma factors"/>
    <property type="match status" value="1"/>
</dbReference>
<evidence type="ECO:0000256" key="2">
    <source>
        <dbReference type="ARBA" id="ARBA00023015"/>
    </source>
</evidence>
<dbReference type="Pfam" id="PF04542">
    <property type="entry name" value="Sigma70_r2"/>
    <property type="match status" value="1"/>
</dbReference>
<evidence type="ECO:0000256" key="3">
    <source>
        <dbReference type="ARBA" id="ARBA00023082"/>
    </source>
</evidence>
<keyword evidence="3" id="KW-0731">Sigma factor</keyword>
<evidence type="ECO:0000313" key="8">
    <source>
        <dbReference type="EMBL" id="GAA5140706.1"/>
    </source>
</evidence>
<dbReference type="Gene3D" id="1.10.10.10">
    <property type="entry name" value="Winged helix-like DNA-binding domain superfamily/Winged helix DNA-binding domain"/>
    <property type="match status" value="1"/>
</dbReference>
<dbReference type="NCBIfam" id="TIGR02937">
    <property type="entry name" value="sigma70-ECF"/>
    <property type="match status" value="1"/>
</dbReference>
<dbReference type="PANTHER" id="PTHR43133">
    <property type="entry name" value="RNA POLYMERASE ECF-TYPE SIGMA FACTO"/>
    <property type="match status" value="1"/>
</dbReference>
<dbReference type="InterPro" id="IPR014325">
    <property type="entry name" value="RNA_pol_sigma-E_actinobac"/>
</dbReference>
<dbReference type="Proteomes" id="UP001500221">
    <property type="component" value="Unassembled WGS sequence"/>
</dbReference>
<dbReference type="SUPFAM" id="SSF88659">
    <property type="entry name" value="Sigma3 and sigma4 domains of RNA polymerase sigma factors"/>
    <property type="match status" value="1"/>
</dbReference>
<dbReference type="InterPro" id="IPR014284">
    <property type="entry name" value="RNA_pol_sigma-70_dom"/>
</dbReference>
<dbReference type="PANTHER" id="PTHR43133:SF50">
    <property type="entry name" value="ECF RNA POLYMERASE SIGMA FACTOR SIGM"/>
    <property type="match status" value="1"/>
</dbReference>
<dbReference type="EMBL" id="BAABKG010000001">
    <property type="protein sequence ID" value="GAA5140706.1"/>
    <property type="molecule type" value="Genomic_DNA"/>
</dbReference>
<comment type="similarity">
    <text evidence="1">Belongs to the sigma-70 factor family. ECF subfamily.</text>
</comment>
<proteinExistence type="inferred from homology"/>
<organism evidence="8 9">
    <name type="scientific">Nocardioides marinquilinus</name>
    <dbReference type="NCBI Taxonomy" id="1210400"/>
    <lineage>
        <taxon>Bacteria</taxon>
        <taxon>Bacillati</taxon>
        <taxon>Actinomycetota</taxon>
        <taxon>Actinomycetes</taxon>
        <taxon>Propionibacteriales</taxon>
        <taxon>Nocardioidaceae</taxon>
        <taxon>Nocardioides</taxon>
    </lineage>
</organism>
<keyword evidence="2" id="KW-0805">Transcription regulation</keyword>
<evidence type="ECO:0000256" key="1">
    <source>
        <dbReference type="ARBA" id="ARBA00010641"/>
    </source>
</evidence>
<dbReference type="InterPro" id="IPR013324">
    <property type="entry name" value="RNA_pol_sigma_r3/r4-like"/>
</dbReference>
<comment type="caution">
    <text evidence="8">The sequence shown here is derived from an EMBL/GenBank/DDBJ whole genome shotgun (WGS) entry which is preliminary data.</text>
</comment>
<evidence type="ECO:0000259" key="6">
    <source>
        <dbReference type="Pfam" id="PF04542"/>
    </source>
</evidence>
<dbReference type="InterPro" id="IPR013249">
    <property type="entry name" value="RNA_pol_sigma70_r4_t2"/>
</dbReference>
<dbReference type="InterPro" id="IPR039425">
    <property type="entry name" value="RNA_pol_sigma-70-like"/>
</dbReference>
<evidence type="ECO:0000259" key="7">
    <source>
        <dbReference type="Pfam" id="PF08281"/>
    </source>
</evidence>
<keyword evidence="9" id="KW-1185">Reference proteome</keyword>
<feature type="domain" description="RNA polymerase sigma-70 region 2" evidence="6">
    <location>
        <begin position="31"/>
        <end position="95"/>
    </location>
</feature>